<keyword evidence="2" id="KW-1185">Reference proteome</keyword>
<gene>
    <name evidence="1" type="ORF">PBI_KRATIO_98</name>
</gene>
<evidence type="ECO:0000313" key="1">
    <source>
        <dbReference type="EMBL" id="AJK27427.1"/>
    </source>
</evidence>
<accession>A0A0C5ADS2</accession>
<organism evidence="1 2">
    <name type="scientific">Mycobacterium phage Kratio</name>
    <dbReference type="NCBI Taxonomy" id="1606763"/>
    <lineage>
        <taxon>Viruses</taxon>
        <taxon>Duplodnaviria</taxon>
        <taxon>Heunggongvirae</taxon>
        <taxon>Uroviricota</taxon>
        <taxon>Caudoviricetes</taxon>
        <taxon>Weiservirinae</taxon>
        <taxon>Kratiovirus</taxon>
        <taxon>Kratiovirus kratio</taxon>
    </lineage>
</organism>
<protein>
    <submittedName>
        <fullName evidence="1">Uncharacterized protein</fullName>
    </submittedName>
</protein>
<dbReference type="EMBL" id="KM923971">
    <property type="protein sequence ID" value="AJK27427.1"/>
    <property type="molecule type" value="Genomic_DNA"/>
</dbReference>
<reference evidence="1 2" key="1">
    <citation type="submission" date="2014-10" db="EMBL/GenBank/DDBJ databases">
        <authorList>
            <person name="Franco-Moreira L.J."/>
            <person name="Acosta-Bonilla D."/>
            <person name="Alvarado-Vega D.L."/>
            <person name="Berrios-Pagan L.R."/>
            <person name="Burgos-Santana G."/>
            <person name="Collazo-Rodriguez B.J."/>
            <person name="Cordero-Bernard G."/>
            <person name="Cotto-Rosario A."/>
            <person name="Dominguez-Rodriguez E."/>
            <person name="Figueroa-Negron P."/>
            <person name="Huertas-de-Jesus N.A."/>
            <person name="Leon-Rivera A."/>
            <person name="Llavona-Cartagena I.G."/>
            <person name="Machin-Rivera R."/>
            <person name="Maldonado-Rodriguez J.M."/>
            <person name="Maldonado-Vazquez N."/>
            <person name="Melendez-Rodriguez N."/>
            <person name="Merced-Carire N.D."/>
            <person name="Mora-Marrero P.M."/>
            <person name="Negron-Cruz N."/>
            <person name="Nieves-Mendez L."/>
            <person name="Pereira-Torres T.N."/>
            <person name="Perez-Otero J."/>
            <person name="Ramos-Gonzalez J."/>
            <person name="Ramos-Rivera M."/>
            <person name="Reyes-Aponte A.J."/>
            <person name="Rivera-Burgos M."/>
            <person name="Rodriguez-Arriaga L."/>
            <person name="Sanchez-Collazo M."/>
            <person name="Soto-Diaz O.R."/>
            <person name="Suarez-Marquez A.M."/>
            <person name="Velazquez-Fernandez A.L."/>
            <person name="Vives-Matos I."/>
            <person name="Rubin M.R."/>
            <person name="Vazquez E."/>
            <person name="Wang X."/>
            <person name="Crowell R."/>
            <person name="Bostrom M.A."/>
            <person name="Burke M."/>
            <person name="Wright G.M."/>
            <person name="Gregory S.G."/>
            <person name="Colman S.D."/>
            <person name="Anders K.R."/>
            <person name="Braun M.A."/>
            <person name="Delesalle V.A."/>
            <person name="Hughes L.E."/>
            <person name="Ware V.C."/>
            <person name="Bradley K.W."/>
            <person name="Barker L.P."/>
            <person name="Asai D.J."/>
            <person name="Bowman C.A."/>
            <person name="Russell D.A."/>
            <person name="Pope W.H."/>
            <person name="Jacobs-Sera D."/>
            <person name="Hendrix R.W."/>
            <person name="Hatfull G.F."/>
        </authorList>
    </citation>
    <scope>NUCLEOTIDE SEQUENCE [LARGE SCALE GENOMIC DNA]</scope>
</reference>
<sequence>MQAASAQVMWLRQYLQHNGPTRATDVKTAGLGAGFSEQQINRAATQLEVHRQRSNSMPSYSTWSLPNAGQRLNGDARKEALTLANAGHHDLSVVLARTYTSRPRGHDAILAAAGLRKFADLIMEQSSNLDLNIDE</sequence>
<dbReference type="RefSeq" id="YP_009212844.1">
    <property type="nucleotide sequence ID" value="NC_028947.1"/>
</dbReference>
<dbReference type="KEGG" id="vg:26639342"/>
<name>A0A0C5ADS2_9CAUD</name>
<proteinExistence type="predicted"/>
<dbReference type="Proteomes" id="UP000032126">
    <property type="component" value="Segment"/>
</dbReference>
<evidence type="ECO:0000313" key="2">
    <source>
        <dbReference type="Proteomes" id="UP000032126"/>
    </source>
</evidence>
<dbReference type="GeneID" id="26639342"/>